<sequence length="55" mass="6445">MGWRDTANLIKVNGKRQICYVKIITRWKQIIQVTRKMMHITSSIEKTKSTSSYTA</sequence>
<proteinExistence type="predicted"/>
<name>A0A0B6YUB1_9EUPU</name>
<accession>A0A0B6YUB1</accession>
<gene>
    <name evidence="1" type="primary">ORF36103</name>
</gene>
<organism evidence="1">
    <name type="scientific">Arion vulgaris</name>
    <dbReference type="NCBI Taxonomy" id="1028688"/>
    <lineage>
        <taxon>Eukaryota</taxon>
        <taxon>Metazoa</taxon>
        <taxon>Spiralia</taxon>
        <taxon>Lophotrochozoa</taxon>
        <taxon>Mollusca</taxon>
        <taxon>Gastropoda</taxon>
        <taxon>Heterobranchia</taxon>
        <taxon>Euthyneura</taxon>
        <taxon>Panpulmonata</taxon>
        <taxon>Eupulmonata</taxon>
        <taxon>Stylommatophora</taxon>
        <taxon>Helicina</taxon>
        <taxon>Arionoidea</taxon>
        <taxon>Arionidae</taxon>
        <taxon>Arion</taxon>
    </lineage>
</organism>
<dbReference type="AlphaFoldDB" id="A0A0B6YUB1"/>
<dbReference type="EMBL" id="HACG01012506">
    <property type="protein sequence ID" value="CEK59371.1"/>
    <property type="molecule type" value="Transcribed_RNA"/>
</dbReference>
<protein>
    <submittedName>
        <fullName evidence="1">Uncharacterized protein</fullName>
    </submittedName>
</protein>
<reference evidence="1" key="1">
    <citation type="submission" date="2014-12" db="EMBL/GenBank/DDBJ databases">
        <title>Insight into the proteome of Arion vulgaris.</title>
        <authorList>
            <person name="Aradska J."/>
            <person name="Bulat T."/>
            <person name="Smidak R."/>
            <person name="Sarate P."/>
            <person name="Gangsoo J."/>
            <person name="Sialana F."/>
            <person name="Bilban M."/>
            <person name="Lubec G."/>
        </authorList>
    </citation>
    <scope>NUCLEOTIDE SEQUENCE</scope>
    <source>
        <tissue evidence="1">Skin</tissue>
    </source>
</reference>
<evidence type="ECO:0000313" key="1">
    <source>
        <dbReference type="EMBL" id="CEK59371.1"/>
    </source>
</evidence>